<dbReference type="InterPro" id="IPR036420">
    <property type="entry name" value="BRCT_dom_sf"/>
</dbReference>
<feature type="compositionally biased region" description="Polar residues" evidence="2">
    <location>
        <begin position="928"/>
        <end position="938"/>
    </location>
</feature>
<feature type="compositionally biased region" description="Basic and acidic residues" evidence="2">
    <location>
        <begin position="1089"/>
        <end position="1098"/>
    </location>
</feature>
<feature type="compositionally biased region" description="Basic and acidic residues" evidence="2">
    <location>
        <begin position="1135"/>
        <end position="1146"/>
    </location>
</feature>
<evidence type="ECO:0000256" key="1">
    <source>
        <dbReference type="ARBA" id="ARBA00022737"/>
    </source>
</evidence>
<name>A0ABD3HZG5_9MARC</name>
<feature type="region of interest" description="Disordered" evidence="2">
    <location>
        <begin position="559"/>
        <end position="580"/>
    </location>
</feature>
<feature type="domain" description="BRCT" evidence="3">
    <location>
        <begin position="341"/>
        <end position="433"/>
    </location>
</feature>
<reference evidence="4 5" key="1">
    <citation type="submission" date="2024-09" db="EMBL/GenBank/DDBJ databases">
        <title>Chromosome-scale assembly of Riccia sorocarpa.</title>
        <authorList>
            <person name="Paukszto L."/>
        </authorList>
    </citation>
    <scope>NUCLEOTIDE SEQUENCE [LARGE SCALE GENOMIC DNA]</scope>
    <source>
        <strain evidence="4">LP-2024</strain>
        <tissue evidence="4">Aerial parts of the thallus</tissue>
    </source>
</reference>
<dbReference type="Pfam" id="PF12738">
    <property type="entry name" value="PTCB-BRCT"/>
    <property type="match status" value="1"/>
</dbReference>
<dbReference type="PROSITE" id="PS50172">
    <property type="entry name" value="BRCT"/>
    <property type="match status" value="5"/>
</dbReference>
<dbReference type="InterPro" id="IPR001357">
    <property type="entry name" value="BRCT_dom"/>
</dbReference>
<comment type="caution">
    <text evidence="4">The sequence shown here is derived from an EMBL/GenBank/DDBJ whole genome shotgun (WGS) entry which is preliminary data.</text>
</comment>
<keyword evidence="5" id="KW-1185">Reference proteome</keyword>
<dbReference type="SUPFAM" id="SSF52113">
    <property type="entry name" value="BRCT domain"/>
    <property type="match status" value="4"/>
</dbReference>
<feature type="region of interest" description="Disordered" evidence="2">
    <location>
        <begin position="836"/>
        <end position="1103"/>
    </location>
</feature>
<feature type="compositionally biased region" description="Polar residues" evidence="2">
    <location>
        <begin position="843"/>
        <end position="862"/>
    </location>
</feature>
<feature type="region of interest" description="Disordered" evidence="2">
    <location>
        <begin position="599"/>
        <end position="620"/>
    </location>
</feature>
<dbReference type="CDD" id="cd00027">
    <property type="entry name" value="BRCT"/>
    <property type="match status" value="1"/>
</dbReference>
<dbReference type="Gene3D" id="3.40.50.10190">
    <property type="entry name" value="BRCT domain"/>
    <property type="match status" value="6"/>
</dbReference>
<protein>
    <recommendedName>
        <fullName evidence="3">BRCT domain-containing protein</fullName>
    </recommendedName>
</protein>
<dbReference type="Pfam" id="PF00533">
    <property type="entry name" value="BRCT"/>
    <property type="match status" value="2"/>
</dbReference>
<dbReference type="PANTHER" id="PTHR13561:SF20">
    <property type="entry name" value="DNA TOPOISOMERASE 2-BINDING PROTEIN 1"/>
    <property type="match status" value="1"/>
</dbReference>
<feature type="compositionally biased region" description="Polar residues" evidence="2">
    <location>
        <begin position="486"/>
        <end position="500"/>
    </location>
</feature>
<dbReference type="Proteomes" id="UP001633002">
    <property type="component" value="Unassembled WGS sequence"/>
</dbReference>
<proteinExistence type="predicted"/>
<gene>
    <name evidence="4" type="ORF">R1sor_010412</name>
</gene>
<evidence type="ECO:0000313" key="4">
    <source>
        <dbReference type="EMBL" id="KAL3696336.1"/>
    </source>
</evidence>
<dbReference type="EMBL" id="JBJQOH010000002">
    <property type="protein sequence ID" value="KAL3696336.1"/>
    <property type="molecule type" value="Genomic_DNA"/>
</dbReference>
<feature type="compositionally biased region" description="Polar residues" evidence="2">
    <location>
        <begin position="905"/>
        <end position="917"/>
    </location>
</feature>
<accession>A0ABD3HZG5</accession>
<feature type="region of interest" description="Disordered" evidence="2">
    <location>
        <begin position="485"/>
        <end position="509"/>
    </location>
</feature>
<dbReference type="InterPro" id="IPR059215">
    <property type="entry name" value="BRCT2_TopBP1-like"/>
</dbReference>
<sequence>MAFKGQRVMLSRNLVPLERYDMILGKLKQNEAEVVQCTNPGYNLSHDFHVLYSFNNEKLAELQSYGCNVIGPECILQCARERRPLPSRKYTCCLSLEGTRILATGFDKKKKVHIDHLVSAMCGELYSNSSMDIDIVVAKDVLSPKYKWAAFTLRKPIVTLDWLIQSFQQHRRAPHEPHRLPPFAGLKVCATGILIDTRDKIAEIINKNGGSFDADLTREYSDKYKVAKRHWCSIKLVTEQWFWDSFTEKVCLEESAYEPQDGIINKNLATGVAGLHNGTSTGNRVGGPHDMLVLPPEIGTPAPALSSGHLSQDQSARELSLSSAFSDAKLSIQQRDPDNPGSDDYLSGCRVFLAGFEPCETLRLVTLVLDAGGTRYMEFHPRVTHVVLGKPSESELKEIREHSMWGTVHVVLPTWLEECSRQRRQVYLSDSYLVPPALLLQEKYGRQGMDKWRVVYQENTAPETSNMNVTTEKQGAVSSKCLETTPARSASEASPGQQTVEELPKKETEGQCYQETKNGDHIMGEVSKKSSEAVLQRNSEAVLDERPFISPRKANFQRVESTEVSAPSGSGGLKVSENPELTESGGISAEYTAKVMPKQGQTTPAHAPTMSKAPAPAPASAGLNRERRVFDGYIFEFTNSCPWDVRREIIQWVFQGGGLMFGIGGEISEQKLDFLIVPHGLKAETAHNNSVKVVSPQWIRFCLEEGSILETNSHILFQPLPCEVPLPGFERFRFCVSQYADRERVLLYNLCHVLGAKYQEKRMTKKATHLLCMVGDGEKYEAALRWGIEVVTAEWVHACVAQNNIVDLYPYRPKKLTAADREAGLAIATQCPNAAGSGYADDVQQSPQLPRQTQDQSQPSQRNQDERETSQRERIGSKGKILHEKRPRGRLPPASHEVQAPPVQKSGSVALSSQMGSGNLDPWDELSASWSNQPQNEKQMLAGSRQKERRPSSLGFNEPASIDTAKVQECKSADDSNGPKDMEFVMEESNLGVEERPPEILKEEETGPDVAAVIEGLLAQSNKVKSNEDSRSPDDRAVKQLQSPESTSLNRRRDEHPRPHANFKRPKLPSIRPLEFDEEELPLSAVSASREDGQEKFQESQLDSQVVGYDEDFSGRRLIMERVRTRSMSTTPPLRSDRDAGENEKGSWKVATLSRLFRAAAANK</sequence>
<feature type="compositionally biased region" description="Polar residues" evidence="2">
    <location>
        <begin position="1040"/>
        <end position="1049"/>
    </location>
</feature>
<feature type="domain" description="BRCT" evidence="3">
    <location>
        <begin position="96"/>
        <end position="180"/>
    </location>
</feature>
<dbReference type="CDD" id="cd17718">
    <property type="entry name" value="BRCT_TopBP1_rpt3"/>
    <property type="match status" value="1"/>
</dbReference>
<evidence type="ECO:0000256" key="2">
    <source>
        <dbReference type="SAM" id="MobiDB-lite"/>
    </source>
</evidence>
<feature type="compositionally biased region" description="Basic and acidic residues" evidence="2">
    <location>
        <begin position="1025"/>
        <end position="1038"/>
    </location>
</feature>
<organism evidence="4 5">
    <name type="scientific">Riccia sorocarpa</name>
    <dbReference type="NCBI Taxonomy" id="122646"/>
    <lineage>
        <taxon>Eukaryota</taxon>
        <taxon>Viridiplantae</taxon>
        <taxon>Streptophyta</taxon>
        <taxon>Embryophyta</taxon>
        <taxon>Marchantiophyta</taxon>
        <taxon>Marchantiopsida</taxon>
        <taxon>Marchantiidae</taxon>
        <taxon>Marchantiales</taxon>
        <taxon>Ricciaceae</taxon>
        <taxon>Riccia</taxon>
    </lineage>
</organism>
<feature type="compositionally biased region" description="Basic and acidic residues" evidence="2">
    <location>
        <begin position="993"/>
        <end position="1005"/>
    </location>
</feature>
<feature type="compositionally biased region" description="Basic and acidic residues" evidence="2">
    <location>
        <begin position="863"/>
        <end position="884"/>
    </location>
</feature>
<evidence type="ECO:0000313" key="5">
    <source>
        <dbReference type="Proteomes" id="UP001633002"/>
    </source>
</evidence>
<feature type="compositionally biased region" description="Polar residues" evidence="2">
    <location>
        <begin position="559"/>
        <end position="568"/>
    </location>
</feature>
<evidence type="ECO:0000259" key="3">
    <source>
        <dbReference type="PROSITE" id="PS50172"/>
    </source>
</evidence>
<feature type="compositionally biased region" description="Low complexity" evidence="2">
    <location>
        <begin position="607"/>
        <end position="620"/>
    </location>
</feature>
<feature type="domain" description="BRCT" evidence="3">
    <location>
        <begin position="625"/>
        <end position="716"/>
    </location>
</feature>
<dbReference type="PANTHER" id="PTHR13561">
    <property type="entry name" value="DNA REPLICATION REGULATOR DPB11-RELATED"/>
    <property type="match status" value="1"/>
</dbReference>
<feature type="region of interest" description="Disordered" evidence="2">
    <location>
        <begin position="1123"/>
        <end position="1146"/>
    </location>
</feature>
<feature type="domain" description="BRCT" evidence="3">
    <location>
        <begin position="178"/>
        <end position="259"/>
    </location>
</feature>
<feature type="compositionally biased region" description="Basic and acidic residues" evidence="2">
    <location>
        <begin position="966"/>
        <end position="983"/>
    </location>
</feature>
<feature type="domain" description="BRCT" evidence="3">
    <location>
        <begin position="729"/>
        <end position="813"/>
    </location>
</feature>
<keyword evidence="1" id="KW-0677">Repeat</keyword>
<dbReference type="SMART" id="SM00292">
    <property type="entry name" value="BRCT"/>
    <property type="match status" value="5"/>
</dbReference>
<dbReference type="AlphaFoldDB" id="A0ABD3HZG5"/>
<dbReference type="CDD" id="cd17731">
    <property type="entry name" value="BRCT_TopBP1_rpt2_like"/>
    <property type="match status" value="1"/>
</dbReference>